<protein>
    <recommendedName>
        <fullName evidence="2">F-box domain-containing protein</fullName>
    </recommendedName>
</protein>
<dbReference type="SMART" id="SM00367">
    <property type="entry name" value="LRR_CC"/>
    <property type="match status" value="8"/>
</dbReference>
<dbReference type="VEuPathDB" id="FungiDB:MGYG_01096"/>
<dbReference type="PROSITE" id="PS50181">
    <property type="entry name" value="FBOX"/>
    <property type="match status" value="1"/>
</dbReference>
<dbReference type="InterPro" id="IPR001810">
    <property type="entry name" value="F-box_dom"/>
</dbReference>
<dbReference type="OMA" id="SRLDRKW"/>
<dbReference type="GeneID" id="10032336"/>
<feature type="region of interest" description="Disordered" evidence="1">
    <location>
        <begin position="601"/>
        <end position="677"/>
    </location>
</feature>
<evidence type="ECO:0000313" key="4">
    <source>
        <dbReference type="Proteomes" id="UP000002669"/>
    </source>
</evidence>
<evidence type="ECO:0000259" key="2">
    <source>
        <dbReference type="PROSITE" id="PS50181"/>
    </source>
</evidence>
<proteinExistence type="predicted"/>
<dbReference type="SUPFAM" id="SSF52047">
    <property type="entry name" value="RNI-like"/>
    <property type="match status" value="1"/>
</dbReference>
<dbReference type="InterPro" id="IPR057207">
    <property type="entry name" value="FBXL15_LRR"/>
</dbReference>
<dbReference type="STRING" id="535722.E5QYI3"/>
<gene>
    <name evidence="3" type="ORF">MGYG_01096</name>
</gene>
<dbReference type="OrthoDB" id="550575at2759"/>
<sequence>MASILPDEVQQLPDGAQSGQSSPPLTPVTPGVEETQQDAQQKTKGRKRLLRGIQRIASSPSLVRLGRGRSASEGSRRFRTGASISCVSLTSNCWDDPTAYGDLTARRFSPAASAVCSGADDQHVPNRVVGTDSTAQNQTSIPLPADMRPSSRAMMLNSMAEEEIYVDALSEKSVVPVRPRQDTFIQLPMEVRINILKQLGPKDLFKCSAVSKSWNKMCFDGQLWACLDTSTYYQEIPRSALLKVILAAGPFLRNLSLRGCAQLLEIWRTEGDRVTNLCRNLVQLNIEDCLMDPATIDCFFTRNPRLRHLNMCGVSTADNSAMEAIAENCPMLESLNISWCHGVDTGGLSSVVKSCTQLKDLRVTRIIGWDNEEIMSDLFKSNSLERLVLADCASLTDASLKALIHGINPEIDILTGRPIVPPRKFRHLNLSNCRLLSEMGVKSLAYNVPELEGLNLSFLSSLTDDCIASIINTTPKLRFIELEELGELTNFVTTELARAPCSQTLEHLNISFCENIGDTGILPLLRKCPNIRSLDLDNTRISDLTLMEICSQMRKRGVGPELSKIGFRLAVFDCGNVTWAGVREVLSNNCSVPWMSYPPSGAPKPIRASPSPRYSEDGEEEDRGEGIMGDDDDDSSSTMSSGSSLTSTSTDSDSGASTPYLPALSTPAPQPTPRPHLYPTEIISLKCYYGWQKTVDEHTKRVLRGNLASAMRLERKWGDYMMANEETGGTTRRSRRRARDLEALYDLDEDQEYGYGPAGLAPLGGRRRRARSGGCVVM</sequence>
<feature type="domain" description="F-box" evidence="2">
    <location>
        <begin position="181"/>
        <end position="227"/>
    </location>
</feature>
<feature type="compositionally biased region" description="Low complexity" evidence="1">
    <location>
        <begin position="636"/>
        <end position="658"/>
    </location>
</feature>
<dbReference type="InterPro" id="IPR006553">
    <property type="entry name" value="Leu-rich_rpt_Cys-con_subtyp"/>
</dbReference>
<dbReference type="Gene3D" id="3.80.10.10">
    <property type="entry name" value="Ribonuclease Inhibitor"/>
    <property type="match status" value="1"/>
</dbReference>
<evidence type="ECO:0000313" key="3">
    <source>
        <dbReference type="EMBL" id="EFQ98059.1"/>
    </source>
</evidence>
<dbReference type="PANTHER" id="PTHR13318">
    <property type="entry name" value="PARTNER OF PAIRED, ISOFORM B-RELATED"/>
    <property type="match status" value="1"/>
</dbReference>
<feature type="region of interest" description="Disordered" evidence="1">
    <location>
        <begin position="1"/>
        <end position="48"/>
    </location>
</feature>
<dbReference type="HOGENOM" id="CLU_025082_0_0_1"/>
<dbReference type="EMBL" id="DS989822">
    <property type="protein sequence ID" value="EFQ98059.1"/>
    <property type="molecule type" value="Genomic_DNA"/>
</dbReference>
<dbReference type="GO" id="GO:0019005">
    <property type="term" value="C:SCF ubiquitin ligase complex"/>
    <property type="evidence" value="ECO:0007669"/>
    <property type="project" value="TreeGrafter"/>
</dbReference>
<dbReference type="Gene3D" id="1.20.1280.50">
    <property type="match status" value="1"/>
</dbReference>
<dbReference type="GO" id="GO:0031146">
    <property type="term" value="P:SCF-dependent proteasomal ubiquitin-dependent protein catabolic process"/>
    <property type="evidence" value="ECO:0007669"/>
    <property type="project" value="TreeGrafter"/>
</dbReference>
<dbReference type="AlphaFoldDB" id="E5QYI3"/>
<dbReference type="Proteomes" id="UP000002669">
    <property type="component" value="Unassembled WGS sequence"/>
</dbReference>
<feature type="compositionally biased region" description="Acidic residues" evidence="1">
    <location>
        <begin position="617"/>
        <end position="635"/>
    </location>
</feature>
<accession>E5QYI3</accession>
<organism evidence="4">
    <name type="scientific">Arthroderma gypseum (strain ATCC MYA-4604 / CBS 118893)</name>
    <name type="common">Microsporum gypseum</name>
    <dbReference type="NCBI Taxonomy" id="535722"/>
    <lineage>
        <taxon>Eukaryota</taxon>
        <taxon>Fungi</taxon>
        <taxon>Dikarya</taxon>
        <taxon>Ascomycota</taxon>
        <taxon>Pezizomycotina</taxon>
        <taxon>Eurotiomycetes</taxon>
        <taxon>Eurotiomycetidae</taxon>
        <taxon>Onygenales</taxon>
        <taxon>Arthrodermataceae</taxon>
        <taxon>Nannizzia</taxon>
    </lineage>
</organism>
<keyword evidence="4" id="KW-1185">Reference proteome</keyword>
<reference evidence="4" key="1">
    <citation type="journal article" date="2012" name="MBio">
        <title>Comparative genome analysis of Trichophyton rubrum and related dermatophytes reveals candidate genes involved in infection.</title>
        <authorList>
            <person name="Martinez D.A."/>
            <person name="Oliver B.G."/>
            <person name="Graeser Y."/>
            <person name="Goldberg J.M."/>
            <person name="Li W."/>
            <person name="Martinez-Rossi N.M."/>
            <person name="Monod M."/>
            <person name="Shelest E."/>
            <person name="Barton R.C."/>
            <person name="Birch E."/>
            <person name="Brakhage A.A."/>
            <person name="Chen Z."/>
            <person name="Gurr S.J."/>
            <person name="Heiman D."/>
            <person name="Heitman J."/>
            <person name="Kosti I."/>
            <person name="Rossi A."/>
            <person name="Saif S."/>
            <person name="Samalova M."/>
            <person name="Saunders C.W."/>
            <person name="Shea T."/>
            <person name="Summerbell R.C."/>
            <person name="Xu J."/>
            <person name="Young S."/>
            <person name="Zeng Q."/>
            <person name="Birren B.W."/>
            <person name="Cuomo C.A."/>
            <person name="White T.C."/>
        </authorList>
    </citation>
    <scope>NUCLEOTIDE SEQUENCE [LARGE SCALE GENOMIC DNA]</scope>
    <source>
        <strain evidence="4">ATCC MYA-4604 / CBS 118893</strain>
    </source>
</reference>
<dbReference type="eggNOG" id="KOG4341">
    <property type="taxonomic scope" value="Eukaryota"/>
</dbReference>
<dbReference type="Pfam" id="PF25372">
    <property type="entry name" value="DUF7885"/>
    <property type="match status" value="1"/>
</dbReference>
<dbReference type="InterPro" id="IPR032675">
    <property type="entry name" value="LRR_dom_sf"/>
</dbReference>
<dbReference type="Pfam" id="PF12937">
    <property type="entry name" value="F-box-like"/>
    <property type="match status" value="1"/>
</dbReference>
<name>E5QYI3_ARTGP</name>
<dbReference type="RefSeq" id="XP_003177011.1">
    <property type="nucleotide sequence ID" value="XM_003176963.1"/>
</dbReference>
<dbReference type="SMART" id="SM00256">
    <property type="entry name" value="FBOX"/>
    <property type="match status" value="1"/>
</dbReference>
<evidence type="ECO:0000256" key="1">
    <source>
        <dbReference type="SAM" id="MobiDB-lite"/>
    </source>
</evidence>
<dbReference type="InParanoid" id="E5QYI3"/>